<dbReference type="PANTHER" id="PTHR46323:SF2">
    <property type="entry name" value="BETA-GALACTOSIDASE"/>
    <property type="match status" value="1"/>
</dbReference>
<dbReference type="Gene3D" id="2.70.98.10">
    <property type="match status" value="1"/>
</dbReference>
<dbReference type="SMART" id="SM01038">
    <property type="entry name" value="Bgal_small_N"/>
    <property type="match status" value="1"/>
</dbReference>
<comment type="caution">
    <text evidence="9">The sequence shown here is derived from an EMBL/GenBank/DDBJ whole genome shotgun (WGS) entry which is preliminary data.</text>
</comment>
<evidence type="ECO:0000256" key="7">
    <source>
        <dbReference type="ARBA" id="ARBA00023295"/>
    </source>
</evidence>
<dbReference type="PANTHER" id="PTHR46323">
    <property type="entry name" value="BETA-GALACTOSIDASE"/>
    <property type="match status" value="1"/>
</dbReference>
<dbReference type="AlphaFoldDB" id="A0A7J0A8H5"/>
<name>A0A7J0A8H5_9BACE</name>
<accession>A0A7J0A8H5</accession>
<dbReference type="GO" id="GO:0009341">
    <property type="term" value="C:beta-galactosidase complex"/>
    <property type="evidence" value="ECO:0007669"/>
    <property type="project" value="InterPro"/>
</dbReference>
<comment type="cofactor">
    <cofactor evidence="2">
        <name>Ca(2+)</name>
        <dbReference type="ChEBI" id="CHEBI:29108"/>
    </cofactor>
</comment>
<keyword evidence="7 9" id="KW-0326">Glycosidase</keyword>
<dbReference type="Proteomes" id="UP000491181">
    <property type="component" value="Unassembled WGS sequence"/>
</dbReference>
<reference evidence="9 10" key="1">
    <citation type="journal article" date="2020" name="Microbiome">
        <title>Single-cell genomics of uncultured bacteria reveals dietary fiber responders in the mouse gut microbiota.</title>
        <authorList>
            <person name="Chijiiwa R."/>
            <person name="Hosokawa M."/>
            <person name="Kogawa M."/>
            <person name="Nishikawa Y."/>
            <person name="Ide K."/>
            <person name="Sakanashi C."/>
            <person name="Takahashi K."/>
            <person name="Takeyama H."/>
        </authorList>
    </citation>
    <scope>NUCLEOTIDE SEQUENCE [LARGE SCALE GENOMIC DNA]</scope>
    <source>
        <strain evidence="9">IMSAGC_001</strain>
    </source>
</reference>
<feature type="domain" description="Beta galactosidase small chain/" evidence="8">
    <location>
        <begin position="1"/>
        <end position="106"/>
    </location>
</feature>
<keyword evidence="6" id="KW-0106">Calcium</keyword>
<evidence type="ECO:0000256" key="4">
    <source>
        <dbReference type="ARBA" id="ARBA00012756"/>
    </source>
</evidence>
<keyword evidence="5 9" id="KW-0378">Hydrolase</keyword>
<comment type="subunit">
    <text evidence="3">Monomer.</text>
</comment>
<evidence type="ECO:0000313" key="9">
    <source>
        <dbReference type="EMBL" id="GFH88628.1"/>
    </source>
</evidence>
<dbReference type="EMBL" id="BLLS01000270">
    <property type="protein sequence ID" value="GFH88628.1"/>
    <property type="molecule type" value="Genomic_DNA"/>
</dbReference>
<evidence type="ECO:0000256" key="5">
    <source>
        <dbReference type="ARBA" id="ARBA00022801"/>
    </source>
</evidence>
<evidence type="ECO:0000256" key="1">
    <source>
        <dbReference type="ARBA" id="ARBA00001412"/>
    </source>
</evidence>
<evidence type="ECO:0000256" key="2">
    <source>
        <dbReference type="ARBA" id="ARBA00001913"/>
    </source>
</evidence>
<dbReference type="GO" id="GO:0030246">
    <property type="term" value="F:carbohydrate binding"/>
    <property type="evidence" value="ECO:0007669"/>
    <property type="project" value="InterPro"/>
</dbReference>
<organism evidence="9 10">
    <name type="scientific">Bacteroides acidifaciens</name>
    <dbReference type="NCBI Taxonomy" id="85831"/>
    <lineage>
        <taxon>Bacteria</taxon>
        <taxon>Pseudomonadati</taxon>
        <taxon>Bacteroidota</taxon>
        <taxon>Bacteroidia</taxon>
        <taxon>Bacteroidales</taxon>
        <taxon>Bacteroidaceae</taxon>
        <taxon>Bacteroides</taxon>
    </lineage>
</organism>
<protein>
    <recommendedName>
        <fullName evidence="4">beta-galactosidase</fullName>
        <ecNumber evidence="4">3.2.1.23</ecNumber>
    </recommendedName>
</protein>
<dbReference type="InterPro" id="IPR050347">
    <property type="entry name" value="Bact_Beta-galactosidase"/>
</dbReference>
<dbReference type="GO" id="GO:0005990">
    <property type="term" value="P:lactose catabolic process"/>
    <property type="evidence" value="ECO:0007669"/>
    <property type="project" value="TreeGrafter"/>
</dbReference>
<gene>
    <name evidence="9" type="primary">ebgA_3</name>
    <name evidence="9" type="ORF">IMSAGC001_04072</name>
</gene>
<dbReference type="InterPro" id="IPR014718">
    <property type="entry name" value="GH-type_carb-bd"/>
</dbReference>
<dbReference type="Pfam" id="PF02929">
    <property type="entry name" value="Bgal_small_N"/>
    <property type="match status" value="1"/>
</dbReference>
<dbReference type="SUPFAM" id="SSF74650">
    <property type="entry name" value="Galactose mutarotase-like"/>
    <property type="match status" value="1"/>
</dbReference>
<evidence type="ECO:0000256" key="3">
    <source>
        <dbReference type="ARBA" id="ARBA00011245"/>
    </source>
</evidence>
<proteinExistence type="predicted"/>
<dbReference type="InterPro" id="IPR011013">
    <property type="entry name" value="Gal_mutarotase_sf_dom"/>
</dbReference>
<evidence type="ECO:0000256" key="6">
    <source>
        <dbReference type="ARBA" id="ARBA00022837"/>
    </source>
</evidence>
<sequence length="110" mass="12730">MKEKYVRSQSMGERCDTRWLTLTDKEGKGIKISSADTFDFSALHYTDKELFDIKYGHDLADIYRAEVMLNLDCIQRGLGNASCGPGPRPKYEIQKNTVYRYAFRMSPFTK</sequence>
<dbReference type="EC" id="3.2.1.23" evidence="4"/>
<dbReference type="InterPro" id="IPR004199">
    <property type="entry name" value="B-gal_small/dom_5"/>
</dbReference>
<comment type="catalytic activity">
    <reaction evidence="1">
        <text>Hydrolysis of terminal non-reducing beta-D-galactose residues in beta-D-galactosides.</text>
        <dbReference type="EC" id="3.2.1.23"/>
    </reaction>
</comment>
<evidence type="ECO:0000313" key="10">
    <source>
        <dbReference type="Proteomes" id="UP000491181"/>
    </source>
</evidence>
<dbReference type="GO" id="GO:0004565">
    <property type="term" value="F:beta-galactosidase activity"/>
    <property type="evidence" value="ECO:0007669"/>
    <property type="project" value="UniProtKB-EC"/>
</dbReference>
<evidence type="ECO:0000259" key="8">
    <source>
        <dbReference type="SMART" id="SM01038"/>
    </source>
</evidence>